<evidence type="ECO:0000256" key="5">
    <source>
        <dbReference type="ARBA" id="ARBA00022840"/>
    </source>
</evidence>
<dbReference type="InterPro" id="IPR003594">
    <property type="entry name" value="HATPase_dom"/>
</dbReference>
<keyword evidence="6" id="KW-0902">Two-component regulatory system</keyword>
<dbReference type="Proteomes" id="UP000245657">
    <property type="component" value="Unassembled WGS sequence"/>
</dbReference>
<evidence type="ECO:0000259" key="8">
    <source>
        <dbReference type="PROSITE" id="PS50112"/>
    </source>
</evidence>
<dbReference type="InterPro" id="IPR013656">
    <property type="entry name" value="PAS_4"/>
</dbReference>
<dbReference type="OrthoDB" id="8127at2157"/>
<dbReference type="AlphaFoldDB" id="A0A2V2NEG7"/>
<dbReference type="GO" id="GO:0005524">
    <property type="term" value="F:ATP binding"/>
    <property type="evidence" value="ECO:0007669"/>
    <property type="project" value="UniProtKB-KW"/>
</dbReference>
<protein>
    <recommendedName>
        <fullName evidence="12">Diguanylate cyclase</fullName>
    </recommendedName>
</protein>
<dbReference type="RefSeq" id="WP_109966994.1">
    <property type="nucleotide sequence ID" value="NZ_CP176093.1"/>
</dbReference>
<dbReference type="PANTHER" id="PTHR43065">
    <property type="entry name" value="SENSOR HISTIDINE KINASE"/>
    <property type="match status" value="1"/>
</dbReference>
<dbReference type="InterPro" id="IPR000700">
    <property type="entry name" value="PAS-assoc_C"/>
</dbReference>
<dbReference type="Pfam" id="PF13426">
    <property type="entry name" value="PAS_9"/>
    <property type="match status" value="1"/>
</dbReference>
<feature type="domain" description="PAC" evidence="9">
    <location>
        <begin position="261"/>
        <end position="314"/>
    </location>
</feature>
<dbReference type="InterPro" id="IPR035965">
    <property type="entry name" value="PAS-like_dom_sf"/>
</dbReference>
<evidence type="ECO:0008006" key="12">
    <source>
        <dbReference type="Google" id="ProtNLM"/>
    </source>
</evidence>
<dbReference type="InterPro" id="IPR000014">
    <property type="entry name" value="PAS"/>
</dbReference>
<organism evidence="10 11">
    <name type="scientific">Methanospirillum lacunae</name>
    <dbReference type="NCBI Taxonomy" id="668570"/>
    <lineage>
        <taxon>Archaea</taxon>
        <taxon>Methanobacteriati</taxon>
        <taxon>Methanobacteriota</taxon>
        <taxon>Stenosarchaea group</taxon>
        <taxon>Methanomicrobia</taxon>
        <taxon>Methanomicrobiales</taxon>
        <taxon>Methanospirillaceae</taxon>
        <taxon>Methanospirillum</taxon>
    </lineage>
</organism>
<feature type="domain" description="PAC" evidence="9">
    <location>
        <begin position="522"/>
        <end position="575"/>
    </location>
</feature>
<dbReference type="Pfam" id="PF00989">
    <property type="entry name" value="PAS"/>
    <property type="match status" value="1"/>
</dbReference>
<dbReference type="GO" id="GO:0016301">
    <property type="term" value="F:kinase activity"/>
    <property type="evidence" value="ECO:0007669"/>
    <property type="project" value="UniProtKB-KW"/>
</dbReference>
<dbReference type="SUPFAM" id="SSF55785">
    <property type="entry name" value="PYP-like sensor domain (PAS domain)"/>
    <property type="match status" value="5"/>
</dbReference>
<keyword evidence="1" id="KW-0597">Phosphoprotein</keyword>
<dbReference type="PROSITE" id="PS50112">
    <property type="entry name" value="PAS"/>
    <property type="match status" value="2"/>
</dbReference>
<dbReference type="GO" id="GO:0000160">
    <property type="term" value="P:phosphorelay signal transduction system"/>
    <property type="evidence" value="ECO:0007669"/>
    <property type="project" value="UniProtKB-KW"/>
</dbReference>
<dbReference type="GeneID" id="97549030"/>
<evidence type="ECO:0000256" key="6">
    <source>
        <dbReference type="ARBA" id="ARBA00023012"/>
    </source>
</evidence>
<dbReference type="GO" id="GO:0006355">
    <property type="term" value="P:regulation of DNA-templated transcription"/>
    <property type="evidence" value="ECO:0007669"/>
    <property type="project" value="InterPro"/>
</dbReference>
<evidence type="ECO:0000256" key="2">
    <source>
        <dbReference type="ARBA" id="ARBA00022679"/>
    </source>
</evidence>
<dbReference type="InterPro" id="IPR011495">
    <property type="entry name" value="Sig_transdc_His_kin_sub2_dim/P"/>
</dbReference>
<keyword evidence="11" id="KW-1185">Reference proteome</keyword>
<reference evidence="10 11" key="1">
    <citation type="submission" date="2018-05" db="EMBL/GenBank/DDBJ databases">
        <title>Draft genome of Methanospirillum lacunae Ki8-1.</title>
        <authorList>
            <person name="Dueholm M.S."/>
            <person name="Nielsen P.H."/>
            <person name="Bakmann L.F."/>
            <person name="Otzen D.E."/>
        </authorList>
    </citation>
    <scope>NUCLEOTIDE SEQUENCE [LARGE SCALE GENOMIC DNA]</scope>
    <source>
        <strain evidence="10 11">Ki8-1</strain>
    </source>
</reference>
<evidence type="ECO:0000256" key="3">
    <source>
        <dbReference type="ARBA" id="ARBA00022741"/>
    </source>
</evidence>
<feature type="domain" description="PAS" evidence="8">
    <location>
        <begin position="604"/>
        <end position="661"/>
    </location>
</feature>
<name>A0A2V2NEG7_9EURY</name>
<dbReference type="Pfam" id="PF08448">
    <property type="entry name" value="PAS_4"/>
    <property type="match status" value="2"/>
</dbReference>
<evidence type="ECO:0000313" key="10">
    <source>
        <dbReference type="EMBL" id="PWR73713.1"/>
    </source>
</evidence>
<proteinExistence type="predicted"/>
<comment type="caution">
    <text evidence="10">The sequence shown here is derived from an EMBL/GenBank/DDBJ whole genome shotgun (WGS) entry which is preliminary data.</text>
</comment>
<keyword evidence="3" id="KW-0547">Nucleotide-binding</keyword>
<dbReference type="PROSITE" id="PS50109">
    <property type="entry name" value="HIS_KIN"/>
    <property type="match status" value="1"/>
</dbReference>
<dbReference type="Gene3D" id="3.30.565.10">
    <property type="entry name" value="Histidine kinase-like ATPase, C-terminal domain"/>
    <property type="match status" value="1"/>
</dbReference>
<dbReference type="InterPro" id="IPR013767">
    <property type="entry name" value="PAS_fold"/>
</dbReference>
<dbReference type="SMART" id="SM00387">
    <property type="entry name" value="HATPase_c"/>
    <property type="match status" value="1"/>
</dbReference>
<evidence type="ECO:0000259" key="9">
    <source>
        <dbReference type="PROSITE" id="PS50113"/>
    </source>
</evidence>
<dbReference type="InterPro" id="IPR005467">
    <property type="entry name" value="His_kinase_dom"/>
</dbReference>
<feature type="domain" description="PAC" evidence="9">
    <location>
        <begin position="396"/>
        <end position="448"/>
    </location>
</feature>
<dbReference type="SUPFAM" id="SSF55874">
    <property type="entry name" value="ATPase domain of HSP90 chaperone/DNA topoisomerase II/histidine kinase"/>
    <property type="match status" value="1"/>
</dbReference>
<evidence type="ECO:0000256" key="1">
    <source>
        <dbReference type="ARBA" id="ARBA00022553"/>
    </source>
</evidence>
<dbReference type="Pfam" id="PF07568">
    <property type="entry name" value="HisKA_2"/>
    <property type="match status" value="1"/>
</dbReference>
<keyword evidence="2" id="KW-0808">Transferase</keyword>
<dbReference type="CDD" id="cd00130">
    <property type="entry name" value="PAS"/>
    <property type="match status" value="1"/>
</dbReference>
<feature type="domain" description="Histidine kinase" evidence="7">
    <location>
        <begin position="741"/>
        <end position="935"/>
    </location>
</feature>
<dbReference type="SMART" id="SM00086">
    <property type="entry name" value="PAC"/>
    <property type="match status" value="3"/>
</dbReference>
<sequence>MKTGDPNEGHDRGSLQDNAIEKINNFPKILKSAPGKTSEELLYDLQVHQVELEIQAEDLRQAHLTIEESRDKYLDLYDFAPVGYITLTHTAIVYEANLTAATLLRVDRRKLIHSRFRSWIDPQEREIWDHYLVNLLRTDTKLTITCMLRRSDGTVFPARMESINLTHTPHNQSIRVVISDISDLKKTEDELKESQDRFRLAIQNAHVSVAIQDTDLVFQWGYNQQIMQNEEIKGKKDTDLFTQEDAHHLIDLKRRVLETGEEFHEKMWMTIQGKRKFLELNLQPIHDDKGCITGIGTATLDLTEQKQIEDALRHSEENLQQTQEILEAVTKGTDVLIAAQDMNFRYIFFNQAYKEEMKRRTGKDLLLGSSMIDLFEGDPQGHTVQEWRRVLQGENVNMEVEFGEKGKNRRIYHVLYTPIRDTQGMIIGAGEVAYDVTNQVLMDEELRETKDYLDNLITYANAPIIVWDPKYRITLFNHAFEQLTGRTAHDVIGEKLEILFHERYLASVMDLIKRTKEGERWESVELPILHENGDIRTVLWNSSCIFGSDGKTIVSTIAQGQDITDRKKIESEFRLRAFEYEKLNETLNEEIRQRIQADTTLKKTLSLLHASLESTADGIFVIDQEGKISSYNQNFASMWNIPRRILESGEAHTVLDVILPQIKTPEKFADTITNFHSHPTRESFDMIEFIDGKIFERYSKPQIIGDVVVGRVWSFRDITDRKRAERRLVASLQEKEVLLREIHHRVKNNLQLISGLLDMTRMRTEDKSIYSILTDMMLKIQTMAQIHTRLYESKQFGKINITDQIRDQSKALSNIYSKEGHEITCEIQPNEIFLPVDLALPCALVVNEILSNAYKHAFLGREKGTIEIAVEEKDGCIRISIRDNGIGIPDSEDLSRSNSLGVKLIRTLVQHQLKGSLIITSVQGTQILVEFPYLVKE</sequence>
<dbReference type="EMBL" id="QGMY01000002">
    <property type="protein sequence ID" value="PWR73713.1"/>
    <property type="molecule type" value="Genomic_DNA"/>
</dbReference>
<accession>A0A2V2NEG7</accession>
<gene>
    <name evidence="10" type="ORF">DK846_00640</name>
</gene>
<keyword evidence="4" id="KW-0418">Kinase</keyword>
<evidence type="ECO:0000256" key="4">
    <source>
        <dbReference type="ARBA" id="ARBA00022777"/>
    </source>
</evidence>
<dbReference type="SMART" id="SM00091">
    <property type="entry name" value="PAS"/>
    <property type="match status" value="5"/>
</dbReference>
<feature type="domain" description="PAS" evidence="8">
    <location>
        <begin position="449"/>
        <end position="519"/>
    </location>
</feature>
<evidence type="ECO:0000259" key="7">
    <source>
        <dbReference type="PROSITE" id="PS50109"/>
    </source>
</evidence>
<keyword evidence="5" id="KW-0067">ATP-binding</keyword>
<dbReference type="Pfam" id="PF02518">
    <property type="entry name" value="HATPase_c"/>
    <property type="match status" value="1"/>
</dbReference>
<evidence type="ECO:0000313" key="11">
    <source>
        <dbReference type="Proteomes" id="UP000245657"/>
    </source>
</evidence>
<dbReference type="PROSITE" id="PS50113">
    <property type="entry name" value="PAC"/>
    <property type="match status" value="3"/>
</dbReference>
<dbReference type="PANTHER" id="PTHR43065:SF23">
    <property type="entry name" value="SENSOR HISTIDINE KINASE PDTAS"/>
    <property type="match status" value="1"/>
</dbReference>
<dbReference type="Pfam" id="PF12860">
    <property type="entry name" value="PAS_7"/>
    <property type="match status" value="1"/>
</dbReference>
<dbReference type="NCBIfam" id="TIGR00229">
    <property type="entry name" value="sensory_box"/>
    <property type="match status" value="2"/>
</dbReference>
<dbReference type="InterPro" id="IPR001610">
    <property type="entry name" value="PAC"/>
</dbReference>
<dbReference type="Gene3D" id="3.30.450.20">
    <property type="entry name" value="PAS domain"/>
    <property type="match status" value="5"/>
</dbReference>
<dbReference type="InterPro" id="IPR036890">
    <property type="entry name" value="HATPase_C_sf"/>
</dbReference>